<comment type="caution">
    <text evidence="1">The sequence shown here is derived from an EMBL/GenBank/DDBJ whole genome shotgun (WGS) entry which is preliminary data.</text>
</comment>
<organism evidence="1 2">
    <name type="scientific">Snuella sedimenti</name>
    <dbReference type="NCBI Taxonomy" id="2798802"/>
    <lineage>
        <taxon>Bacteria</taxon>
        <taxon>Pseudomonadati</taxon>
        <taxon>Bacteroidota</taxon>
        <taxon>Flavobacteriia</taxon>
        <taxon>Flavobacteriales</taxon>
        <taxon>Flavobacteriaceae</taxon>
        <taxon>Snuella</taxon>
    </lineage>
</organism>
<gene>
    <name evidence="1" type="ORF">JF259_07490</name>
</gene>
<dbReference type="RefSeq" id="WP_199114690.1">
    <property type="nucleotide sequence ID" value="NZ_JAELVQ010000007.1"/>
</dbReference>
<dbReference type="AlphaFoldDB" id="A0A8J7J3S7"/>
<dbReference type="Proteomes" id="UP000610931">
    <property type="component" value="Unassembled WGS sequence"/>
</dbReference>
<evidence type="ECO:0000313" key="1">
    <source>
        <dbReference type="EMBL" id="MBJ6367928.1"/>
    </source>
</evidence>
<reference evidence="1" key="1">
    <citation type="submission" date="2020-12" db="EMBL/GenBank/DDBJ databases">
        <title>Snuella sp. nov., isolated from sediment in Incheon.</title>
        <authorList>
            <person name="Kim W."/>
        </authorList>
    </citation>
    <scope>NUCLEOTIDE SEQUENCE</scope>
    <source>
        <strain evidence="1">CAU 1569</strain>
    </source>
</reference>
<proteinExistence type="predicted"/>
<sequence>MIKQLNKNAKAMEFTSFTKKDHVSDDELIRTVMQFENAFLSNQKGIVFHCLVRNLNNNYANVLFVEDMEVLKEMEKTIQNNTSAQDFFDLIKTDSVQMNFQTIEKENFSIPKYFSCIEYGSFSLKDKSNYQALLNTSNTIETEYLFKASNTQAHFIGKIAENRFSEVTLGNTLGKTKEICFGYTENEYCKPMLEMADDTTMELDFWYLIA</sequence>
<accession>A0A8J7J3S7</accession>
<keyword evidence="2" id="KW-1185">Reference proteome</keyword>
<dbReference type="EMBL" id="JAELVQ010000007">
    <property type="protein sequence ID" value="MBJ6367928.1"/>
    <property type="molecule type" value="Genomic_DNA"/>
</dbReference>
<protein>
    <submittedName>
        <fullName evidence="1">Uncharacterized protein</fullName>
    </submittedName>
</protein>
<evidence type="ECO:0000313" key="2">
    <source>
        <dbReference type="Proteomes" id="UP000610931"/>
    </source>
</evidence>
<name>A0A8J7J3S7_9FLAO</name>